<organism evidence="1 2">
    <name type="scientific">Caldibacillus thermoamylovorans</name>
    <dbReference type="NCBI Taxonomy" id="35841"/>
    <lineage>
        <taxon>Bacteria</taxon>
        <taxon>Bacillati</taxon>
        <taxon>Bacillota</taxon>
        <taxon>Bacilli</taxon>
        <taxon>Bacillales</taxon>
        <taxon>Bacillaceae</taxon>
        <taxon>Caldibacillus</taxon>
    </lineage>
</organism>
<evidence type="ECO:0000313" key="1">
    <source>
        <dbReference type="EMBL" id="KIO70749.1"/>
    </source>
</evidence>
<dbReference type="AlphaFoldDB" id="A0ABD4A2L9"/>
<name>A0ABD4A2L9_9BACI</name>
<evidence type="ECO:0000313" key="2">
    <source>
        <dbReference type="Proteomes" id="UP000032076"/>
    </source>
</evidence>
<sequence>MCDQSVSIQTNRVYSDLSSVIFIHNIIHNRIKQDMQEFLK</sequence>
<gene>
    <name evidence="1" type="ORF">B4167_0166</name>
</gene>
<comment type="caution">
    <text evidence="1">The sequence shown here is derived from an EMBL/GenBank/DDBJ whole genome shotgun (WGS) entry which is preliminary data.</text>
</comment>
<accession>A0ABD4A2L9</accession>
<protein>
    <submittedName>
        <fullName evidence="1">Uncharacterized protein</fullName>
    </submittedName>
</protein>
<dbReference type="Proteomes" id="UP000032076">
    <property type="component" value="Unassembled WGS sequence"/>
</dbReference>
<dbReference type="EMBL" id="JXLU01000138">
    <property type="protein sequence ID" value="KIO70749.1"/>
    <property type="molecule type" value="Genomic_DNA"/>
</dbReference>
<reference evidence="1 2" key="1">
    <citation type="submission" date="2015-01" db="EMBL/GenBank/DDBJ databases">
        <title>Draft Genome Sequences of Four Bacillus thermoamylovorans Strains, Isolated From Food Products.</title>
        <authorList>
            <person name="Krawcyk A.O."/>
            <person name="Berendsen E.M."/>
            <person name="Eijlander R.T."/>
            <person name="de Jong A."/>
            <person name="Wells-Bennik M."/>
            <person name="Kuipers O.P."/>
        </authorList>
    </citation>
    <scope>NUCLEOTIDE SEQUENCE [LARGE SCALE GENOMIC DNA]</scope>
    <source>
        <strain evidence="1 2">B4167</strain>
    </source>
</reference>
<proteinExistence type="predicted"/>